<evidence type="ECO:0000313" key="2">
    <source>
        <dbReference type="Proteomes" id="UP000199648"/>
    </source>
</evidence>
<name>A0A1G5R313_9GAMM</name>
<organism evidence="1 2">
    <name type="scientific">Thiohalomonas denitrificans</name>
    <dbReference type="NCBI Taxonomy" id="415747"/>
    <lineage>
        <taxon>Bacteria</taxon>
        <taxon>Pseudomonadati</taxon>
        <taxon>Pseudomonadota</taxon>
        <taxon>Gammaproteobacteria</taxon>
        <taxon>Thiohalomonadales</taxon>
        <taxon>Thiohalomonadaceae</taxon>
        <taxon>Thiohalomonas</taxon>
    </lineage>
</organism>
<evidence type="ECO:0000313" key="1">
    <source>
        <dbReference type="EMBL" id="SCZ67709.1"/>
    </source>
</evidence>
<accession>A0A1G5R313</accession>
<reference evidence="1 2" key="1">
    <citation type="submission" date="2016-10" db="EMBL/GenBank/DDBJ databases">
        <authorList>
            <person name="de Groot N.N."/>
        </authorList>
    </citation>
    <scope>NUCLEOTIDE SEQUENCE [LARGE SCALE GENOMIC DNA]</scope>
    <source>
        <strain evidence="1 2">HLD2</strain>
    </source>
</reference>
<dbReference type="STRING" id="415747.SAMN03097708_03184"/>
<proteinExistence type="predicted"/>
<evidence type="ECO:0008006" key="3">
    <source>
        <dbReference type="Google" id="ProtNLM"/>
    </source>
</evidence>
<dbReference type="Proteomes" id="UP000199648">
    <property type="component" value="Unassembled WGS sequence"/>
</dbReference>
<dbReference type="OrthoDB" id="259311at2"/>
<protein>
    <recommendedName>
        <fullName evidence="3">Formylmethanofuran dehydrogenase subunit E domain-containing protein</fullName>
    </recommendedName>
</protein>
<dbReference type="Gene3D" id="3.30.1330.130">
    <property type="match status" value="1"/>
</dbReference>
<keyword evidence="2" id="KW-1185">Reference proteome</keyword>
<sequence>MHTSKLFPDSTTLELFDPLAQLLGAGDGVFTYTFDDAIKLAGHACPTVAGAFVMAQQAMARLYPQERPLRGGIRIRFAAPPDQGANGPFTQVLTLLTGAAAENGFAGLGGQHVRKGLLSFEADAERGPVTATFERNDTGEQVTLQYDASPIPADPHMMRDLQQVLSGNADDETIQRFRKAWADRVSRILQDGGQSTISES</sequence>
<dbReference type="RefSeq" id="WP_092999156.1">
    <property type="nucleotide sequence ID" value="NZ_FMWD01000016.1"/>
</dbReference>
<gene>
    <name evidence="1" type="ORF">SAMN03097708_03184</name>
</gene>
<dbReference type="AlphaFoldDB" id="A0A1G5R313"/>
<dbReference type="EMBL" id="FMWD01000016">
    <property type="protein sequence ID" value="SCZ67709.1"/>
    <property type="molecule type" value="Genomic_DNA"/>
</dbReference>